<keyword evidence="5" id="KW-0732">Signal</keyword>
<gene>
    <name evidence="7" type="primary">soxX</name>
    <name evidence="7" type="ORF">G3446_13715</name>
</gene>
<accession>A0A6M0K3N2</accession>
<dbReference type="AlphaFoldDB" id="A0A6M0K3N2"/>
<name>A0A6M0K3N2_9GAMM</name>
<proteinExistence type="predicted"/>
<dbReference type="SUPFAM" id="SSF46626">
    <property type="entry name" value="Cytochrome c"/>
    <property type="match status" value="1"/>
</dbReference>
<keyword evidence="3 4" id="KW-0408">Iron</keyword>
<dbReference type="GO" id="GO:0020037">
    <property type="term" value="F:heme binding"/>
    <property type="evidence" value="ECO:0007669"/>
    <property type="project" value="InterPro"/>
</dbReference>
<dbReference type="Proteomes" id="UP000483379">
    <property type="component" value="Unassembled WGS sequence"/>
</dbReference>
<reference evidence="7 8" key="1">
    <citation type="submission" date="2020-02" db="EMBL/GenBank/DDBJ databases">
        <title>Genome sequences of Thiorhodococcus mannitoliphagus and Thiorhodococcus minor, purple sulfur photosynthetic bacteria in the gammaproteobacterial family, Chromatiaceae.</title>
        <authorList>
            <person name="Aviles F.A."/>
            <person name="Meyer T.E."/>
            <person name="Kyndt J.A."/>
        </authorList>
    </citation>
    <scope>NUCLEOTIDE SEQUENCE [LARGE SCALE GENOMIC DNA]</scope>
    <source>
        <strain evidence="7 8">DSM 11518</strain>
    </source>
</reference>
<dbReference type="Pfam" id="PF13442">
    <property type="entry name" value="Cytochrome_CBB3"/>
    <property type="match status" value="1"/>
</dbReference>
<feature type="signal peptide" evidence="5">
    <location>
        <begin position="1"/>
        <end position="28"/>
    </location>
</feature>
<feature type="chain" id="PRO_5026698989" evidence="5">
    <location>
        <begin position="29"/>
        <end position="128"/>
    </location>
</feature>
<dbReference type="InterPro" id="IPR009056">
    <property type="entry name" value="Cyt_c-like_dom"/>
</dbReference>
<protein>
    <submittedName>
        <fullName evidence="7">Sulfur oxidation c-type cytochrome SoxX</fullName>
    </submittedName>
</protein>
<evidence type="ECO:0000256" key="1">
    <source>
        <dbReference type="ARBA" id="ARBA00022617"/>
    </source>
</evidence>
<keyword evidence="1 4" id="KW-0349">Heme</keyword>
<dbReference type="InterPro" id="IPR036909">
    <property type="entry name" value="Cyt_c-like_dom_sf"/>
</dbReference>
<dbReference type="GO" id="GO:0009055">
    <property type="term" value="F:electron transfer activity"/>
    <property type="evidence" value="ECO:0007669"/>
    <property type="project" value="InterPro"/>
</dbReference>
<dbReference type="NCBIfam" id="TIGR04485">
    <property type="entry name" value="thiosulf_SoxX"/>
    <property type="match status" value="1"/>
</dbReference>
<evidence type="ECO:0000256" key="5">
    <source>
        <dbReference type="SAM" id="SignalP"/>
    </source>
</evidence>
<dbReference type="RefSeq" id="WP_164453400.1">
    <property type="nucleotide sequence ID" value="NZ_JAAIJQ010000038.1"/>
</dbReference>
<feature type="domain" description="Cytochrome c" evidence="6">
    <location>
        <begin position="39"/>
        <end position="128"/>
    </location>
</feature>
<dbReference type="PROSITE" id="PS51007">
    <property type="entry name" value="CYTC"/>
    <property type="match status" value="1"/>
</dbReference>
<evidence type="ECO:0000259" key="6">
    <source>
        <dbReference type="PROSITE" id="PS51007"/>
    </source>
</evidence>
<dbReference type="EMBL" id="JAAIJQ010000038">
    <property type="protein sequence ID" value="NEV62935.1"/>
    <property type="molecule type" value="Genomic_DNA"/>
</dbReference>
<evidence type="ECO:0000256" key="4">
    <source>
        <dbReference type="PROSITE-ProRule" id="PRU00433"/>
    </source>
</evidence>
<comment type="caution">
    <text evidence="7">The sequence shown here is derived from an EMBL/GenBank/DDBJ whole genome shotgun (WGS) entry which is preliminary data.</text>
</comment>
<dbReference type="GO" id="GO:0046872">
    <property type="term" value="F:metal ion binding"/>
    <property type="evidence" value="ECO:0007669"/>
    <property type="project" value="UniProtKB-KW"/>
</dbReference>
<evidence type="ECO:0000313" key="8">
    <source>
        <dbReference type="Proteomes" id="UP000483379"/>
    </source>
</evidence>
<dbReference type="InterPro" id="IPR030999">
    <property type="entry name" value="Thiosulf_SoxX"/>
</dbReference>
<evidence type="ECO:0000256" key="3">
    <source>
        <dbReference type="ARBA" id="ARBA00023004"/>
    </source>
</evidence>
<keyword evidence="2 4" id="KW-0479">Metal-binding</keyword>
<keyword evidence="8" id="KW-1185">Reference proteome</keyword>
<evidence type="ECO:0000256" key="2">
    <source>
        <dbReference type="ARBA" id="ARBA00022723"/>
    </source>
</evidence>
<evidence type="ECO:0000313" key="7">
    <source>
        <dbReference type="EMBL" id="NEV62935.1"/>
    </source>
</evidence>
<sequence length="128" mass="13540">MLFFRSSRPGLLALSLGVSTLAAGPALAADMPPNIQLNGDAEAGELVANDRAKGNCVACHAMPGAESPGAIGPVLVAVQTRFPTKKALARQIWDATTKNPEAVMPPFGKHEILTNKEFVDVVEYIWSL</sequence>
<organism evidence="7 8">
    <name type="scientific">Thiorhodococcus minor</name>
    <dbReference type="NCBI Taxonomy" id="57489"/>
    <lineage>
        <taxon>Bacteria</taxon>
        <taxon>Pseudomonadati</taxon>
        <taxon>Pseudomonadota</taxon>
        <taxon>Gammaproteobacteria</taxon>
        <taxon>Chromatiales</taxon>
        <taxon>Chromatiaceae</taxon>
        <taxon>Thiorhodococcus</taxon>
    </lineage>
</organism>
<dbReference type="Gene3D" id="1.10.760.10">
    <property type="entry name" value="Cytochrome c-like domain"/>
    <property type="match status" value="1"/>
</dbReference>